<accession>A0A2K2CS65</accession>
<dbReference type="EMBL" id="CM000883">
    <property type="protein sequence ID" value="PNT64878.1"/>
    <property type="molecule type" value="Genomic_DNA"/>
</dbReference>
<evidence type="ECO:0000313" key="2">
    <source>
        <dbReference type="EnsemblPlants" id="PNT64877"/>
    </source>
</evidence>
<evidence type="ECO:0000313" key="3">
    <source>
        <dbReference type="Proteomes" id="UP000008810"/>
    </source>
</evidence>
<dbReference type="EMBL" id="CM000883">
    <property type="protein sequence ID" value="PNT64877.1"/>
    <property type="molecule type" value="Genomic_DNA"/>
</dbReference>
<gene>
    <name evidence="1" type="ORF">BRADI_4g34255v3</name>
</gene>
<dbReference type="EnsemblPlants" id="PNT64878">
    <property type="protein sequence ID" value="PNT64878"/>
    <property type="gene ID" value="BRADI_4g34255v3"/>
</dbReference>
<dbReference type="Proteomes" id="UP000008810">
    <property type="component" value="Chromosome 4"/>
</dbReference>
<dbReference type="Gramene" id="PNT64877">
    <property type="protein sequence ID" value="PNT64877"/>
    <property type="gene ID" value="BRADI_4g34255v3"/>
</dbReference>
<sequence>MALDANASWISSQVCHGTLMLRTGVSQILSHQFSASCVDNWACFRSWHAARFSPMQLQVCNHTSLSLGVRGPSTTHRMGGRR</sequence>
<dbReference type="InParanoid" id="A0A2K2CS65"/>
<protein>
    <submittedName>
        <fullName evidence="1 2">Uncharacterized protein</fullName>
    </submittedName>
</protein>
<organism evidence="1">
    <name type="scientific">Brachypodium distachyon</name>
    <name type="common">Purple false brome</name>
    <name type="synonym">Trachynia distachya</name>
    <dbReference type="NCBI Taxonomy" id="15368"/>
    <lineage>
        <taxon>Eukaryota</taxon>
        <taxon>Viridiplantae</taxon>
        <taxon>Streptophyta</taxon>
        <taxon>Embryophyta</taxon>
        <taxon>Tracheophyta</taxon>
        <taxon>Spermatophyta</taxon>
        <taxon>Magnoliopsida</taxon>
        <taxon>Liliopsida</taxon>
        <taxon>Poales</taxon>
        <taxon>Poaceae</taxon>
        <taxon>BOP clade</taxon>
        <taxon>Pooideae</taxon>
        <taxon>Stipodae</taxon>
        <taxon>Brachypodieae</taxon>
        <taxon>Brachypodium</taxon>
    </lineage>
</organism>
<dbReference type="Gramene" id="PNT64878">
    <property type="protein sequence ID" value="PNT64878"/>
    <property type="gene ID" value="BRADI_4g34255v3"/>
</dbReference>
<reference evidence="1 2" key="1">
    <citation type="journal article" date="2010" name="Nature">
        <title>Genome sequencing and analysis of the model grass Brachypodium distachyon.</title>
        <authorList>
            <consortium name="International Brachypodium Initiative"/>
        </authorList>
    </citation>
    <scope>NUCLEOTIDE SEQUENCE [LARGE SCALE GENOMIC DNA]</scope>
    <source>
        <strain evidence="1 2">Bd21</strain>
    </source>
</reference>
<evidence type="ECO:0000313" key="1">
    <source>
        <dbReference type="EMBL" id="PNT64877.1"/>
    </source>
</evidence>
<proteinExistence type="predicted"/>
<name>A0A2K2CS65_BRADI</name>
<dbReference type="EnsemblPlants" id="PNT64877">
    <property type="protein sequence ID" value="PNT64877"/>
    <property type="gene ID" value="BRADI_4g34255v3"/>
</dbReference>
<reference evidence="2" key="3">
    <citation type="submission" date="2018-08" db="UniProtKB">
        <authorList>
            <consortium name="EnsemblPlants"/>
        </authorList>
    </citation>
    <scope>IDENTIFICATION</scope>
    <source>
        <strain evidence="2">cv. Bd21</strain>
    </source>
</reference>
<reference evidence="1" key="2">
    <citation type="submission" date="2017-06" db="EMBL/GenBank/DDBJ databases">
        <title>WGS assembly of Brachypodium distachyon.</title>
        <authorList>
            <consortium name="The International Brachypodium Initiative"/>
            <person name="Lucas S."/>
            <person name="Harmon-Smith M."/>
            <person name="Lail K."/>
            <person name="Tice H."/>
            <person name="Grimwood J."/>
            <person name="Bruce D."/>
            <person name="Barry K."/>
            <person name="Shu S."/>
            <person name="Lindquist E."/>
            <person name="Wang M."/>
            <person name="Pitluck S."/>
            <person name="Vogel J.P."/>
            <person name="Garvin D.F."/>
            <person name="Mockler T.C."/>
            <person name="Schmutz J."/>
            <person name="Rokhsar D."/>
            <person name="Bevan M.W."/>
        </authorList>
    </citation>
    <scope>NUCLEOTIDE SEQUENCE</scope>
    <source>
        <strain evidence="1">Bd21</strain>
    </source>
</reference>
<dbReference type="AlphaFoldDB" id="A0A2K2CS65"/>
<keyword evidence="3" id="KW-1185">Reference proteome</keyword>